<evidence type="ECO:0000259" key="7">
    <source>
        <dbReference type="Pfam" id="PF00149"/>
    </source>
</evidence>
<dbReference type="SUPFAM" id="SSF56300">
    <property type="entry name" value="Metallo-dependent phosphatases"/>
    <property type="match status" value="1"/>
</dbReference>
<feature type="transmembrane region" description="Helical" evidence="6">
    <location>
        <begin position="570"/>
        <end position="590"/>
    </location>
</feature>
<dbReference type="PANTHER" id="PTHR13315:SF4">
    <property type="entry name" value="METALLOPHOSPHOESTERASE, ISOFORM E"/>
    <property type="match status" value="1"/>
</dbReference>
<dbReference type="InterPro" id="IPR033308">
    <property type="entry name" value="PGAP5/Cdc1/Ted1"/>
</dbReference>
<keyword evidence="4 6" id="KW-0472">Membrane</keyword>
<dbReference type="InterPro" id="IPR004843">
    <property type="entry name" value="Calcineurin-like_PHP"/>
</dbReference>
<name>A0ABR1K6A9_9AGAR</name>
<feature type="compositionally biased region" description="Basic and acidic residues" evidence="5">
    <location>
        <begin position="485"/>
        <end position="503"/>
    </location>
</feature>
<accession>A0ABR1K6A9</accession>
<proteinExistence type="predicted"/>
<gene>
    <name evidence="8" type="ORF">VKT23_000847</name>
</gene>
<organism evidence="8 9">
    <name type="scientific">Marasmiellus scandens</name>
    <dbReference type="NCBI Taxonomy" id="2682957"/>
    <lineage>
        <taxon>Eukaryota</taxon>
        <taxon>Fungi</taxon>
        <taxon>Dikarya</taxon>
        <taxon>Basidiomycota</taxon>
        <taxon>Agaricomycotina</taxon>
        <taxon>Agaricomycetes</taxon>
        <taxon>Agaricomycetidae</taxon>
        <taxon>Agaricales</taxon>
        <taxon>Marasmiineae</taxon>
        <taxon>Omphalotaceae</taxon>
        <taxon>Marasmiellus</taxon>
    </lineage>
</organism>
<evidence type="ECO:0000313" key="8">
    <source>
        <dbReference type="EMBL" id="KAK7472737.1"/>
    </source>
</evidence>
<feature type="domain" description="Calcineurin-like phosphoesterase" evidence="7">
    <location>
        <begin position="63"/>
        <end position="295"/>
    </location>
</feature>
<comment type="subcellular location">
    <subcellularLocation>
        <location evidence="1">Membrane</location>
        <topology evidence="1">Multi-pass membrane protein</topology>
    </subcellularLocation>
</comment>
<dbReference type="Pfam" id="PF00149">
    <property type="entry name" value="Metallophos"/>
    <property type="match status" value="1"/>
</dbReference>
<evidence type="ECO:0000256" key="5">
    <source>
        <dbReference type="SAM" id="MobiDB-lite"/>
    </source>
</evidence>
<dbReference type="EMBL" id="JBANRG010000001">
    <property type="protein sequence ID" value="KAK7472737.1"/>
    <property type="molecule type" value="Genomic_DNA"/>
</dbReference>
<sequence>MPGLTERRNSRLTPWLYSRAVVVNILRMIWASIIIWGEFGIYFWSISYCKWPSTSTGSQHTTHVLLISDPQVQRPSIFREQSSWSGVIKQLIYDVNLKKSWRIVKGLQPDVIFFLGDLLASGRMVNSEIEYLQYVQKFTHSFPLGPDSLAYYIPGNEDVGMGVAQPTVNVRRIFAENFGPFTQQVEIHNHTFMLLDAPGLIDEDYRRASVGQTYDEWSPLPGGTVELVEKIKADQQPLILLSHIPLYRKDTASCGPLREKGNIHKGVGHGYQNIFGKETTKFLLATLRPSLVFSGDNRDFCFFTHTDPALGFDVPEITIKSFSNTRHIRNPGFQLLSLGDSSPNHQNSFASRPCLLPGEHDVYGRLYPISALLTLILLFAFNTHRSRKIRRLYIPTMSLTAPRSSNKVVSPIRSNLDSGIWTPDTAASPSIRTPNISSRPTFRSASRPATPLGSSVLPVAAVYNDDEETEDMFPAQYAQRVGYSDSREESWSPDHEHGEESWHGDSSSSVNTRPTNRWNWSWTFSFGGRRITIRVPSPSWSGLRDLIGLLGDRTGEDVTFKRRGMVRSTLIDLASVGWTSLLLWSVVIWWTL</sequence>
<dbReference type="InterPro" id="IPR029052">
    <property type="entry name" value="Metallo-depent_PP-like"/>
</dbReference>
<reference evidence="8 9" key="1">
    <citation type="submission" date="2024-01" db="EMBL/GenBank/DDBJ databases">
        <title>A draft genome for the cacao thread blight pathogen Marasmiellus scandens.</title>
        <authorList>
            <person name="Baruah I.K."/>
            <person name="Leung J."/>
            <person name="Bukari Y."/>
            <person name="Amoako-Attah I."/>
            <person name="Meinhardt L.W."/>
            <person name="Bailey B.A."/>
            <person name="Cohen S.P."/>
        </authorList>
    </citation>
    <scope>NUCLEOTIDE SEQUENCE [LARGE SCALE GENOMIC DNA]</scope>
    <source>
        <strain evidence="8 9">GH-19</strain>
    </source>
</reference>
<evidence type="ECO:0000256" key="6">
    <source>
        <dbReference type="SAM" id="Phobius"/>
    </source>
</evidence>
<feature type="transmembrane region" description="Helical" evidence="6">
    <location>
        <begin position="21"/>
        <end position="44"/>
    </location>
</feature>
<feature type="transmembrane region" description="Helical" evidence="6">
    <location>
        <begin position="362"/>
        <end position="381"/>
    </location>
</feature>
<keyword evidence="2 6" id="KW-0812">Transmembrane</keyword>
<evidence type="ECO:0000256" key="3">
    <source>
        <dbReference type="ARBA" id="ARBA00022989"/>
    </source>
</evidence>
<keyword evidence="9" id="KW-1185">Reference proteome</keyword>
<evidence type="ECO:0000256" key="1">
    <source>
        <dbReference type="ARBA" id="ARBA00004141"/>
    </source>
</evidence>
<comment type="caution">
    <text evidence="8">The sequence shown here is derived from an EMBL/GenBank/DDBJ whole genome shotgun (WGS) entry which is preliminary data.</text>
</comment>
<evidence type="ECO:0000256" key="4">
    <source>
        <dbReference type="ARBA" id="ARBA00023136"/>
    </source>
</evidence>
<dbReference type="Proteomes" id="UP001498398">
    <property type="component" value="Unassembled WGS sequence"/>
</dbReference>
<dbReference type="Gene3D" id="3.60.21.10">
    <property type="match status" value="1"/>
</dbReference>
<feature type="region of interest" description="Disordered" evidence="5">
    <location>
        <begin position="484"/>
        <end position="511"/>
    </location>
</feature>
<feature type="region of interest" description="Disordered" evidence="5">
    <location>
        <begin position="423"/>
        <end position="449"/>
    </location>
</feature>
<evidence type="ECO:0000256" key="2">
    <source>
        <dbReference type="ARBA" id="ARBA00022692"/>
    </source>
</evidence>
<evidence type="ECO:0000313" key="9">
    <source>
        <dbReference type="Proteomes" id="UP001498398"/>
    </source>
</evidence>
<dbReference type="PANTHER" id="PTHR13315">
    <property type="entry name" value="METALLO PHOSPHOESTERASE RELATED"/>
    <property type="match status" value="1"/>
</dbReference>
<keyword evidence="3 6" id="KW-1133">Transmembrane helix</keyword>
<feature type="compositionally biased region" description="Polar residues" evidence="5">
    <location>
        <begin position="425"/>
        <end position="444"/>
    </location>
</feature>
<protein>
    <recommendedName>
        <fullName evidence="7">Calcineurin-like phosphoesterase domain-containing protein</fullName>
    </recommendedName>
</protein>